<gene>
    <name evidence="7" type="ORF">ACFSTF_05125</name>
</gene>
<feature type="domain" description="HTH tetR-type" evidence="6">
    <location>
        <begin position="4"/>
        <end position="64"/>
    </location>
</feature>
<dbReference type="RefSeq" id="WP_141189446.1">
    <property type="nucleotide sequence ID" value="NZ_JBHUMR010000008.1"/>
</dbReference>
<feature type="DNA-binding region" description="H-T-H motif" evidence="5">
    <location>
        <begin position="27"/>
        <end position="46"/>
    </location>
</feature>
<dbReference type="EMBL" id="JBHUMR010000008">
    <property type="protein sequence ID" value="MFD2616690.1"/>
    <property type="molecule type" value="Genomic_DNA"/>
</dbReference>
<dbReference type="InterPro" id="IPR009057">
    <property type="entry name" value="Homeodomain-like_sf"/>
</dbReference>
<comment type="caution">
    <text evidence="7">The sequence shown here is derived from an EMBL/GenBank/DDBJ whole genome shotgun (WGS) entry which is preliminary data.</text>
</comment>
<evidence type="ECO:0000256" key="5">
    <source>
        <dbReference type="PROSITE-ProRule" id="PRU00335"/>
    </source>
</evidence>
<dbReference type="Gene3D" id="1.10.357.10">
    <property type="entry name" value="Tetracycline Repressor, domain 2"/>
    <property type="match status" value="1"/>
</dbReference>
<evidence type="ECO:0000256" key="2">
    <source>
        <dbReference type="ARBA" id="ARBA00023015"/>
    </source>
</evidence>
<keyword evidence="3 5" id="KW-0238">DNA-binding</keyword>
<keyword evidence="2" id="KW-0805">Transcription regulation</keyword>
<evidence type="ECO:0000256" key="4">
    <source>
        <dbReference type="ARBA" id="ARBA00023163"/>
    </source>
</evidence>
<accession>A0ABW5PP96</accession>
<dbReference type="PANTHER" id="PTHR43479:SF11">
    <property type="entry name" value="ACREF_ENVCD OPERON REPRESSOR-RELATED"/>
    <property type="match status" value="1"/>
</dbReference>
<evidence type="ECO:0000259" key="6">
    <source>
        <dbReference type="PROSITE" id="PS50977"/>
    </source>
</evidence>
<dbReference type="PANTHER" id="PTHR43479">
    <property type="entry name" value="ACREF/ENVCD OPERON REPRESSOR-RELATED"/>
    <property type="match status" value="1"/>
</dbReference>
<dbReference type="InterPro" id="IPR001647">
    <property type="entry name" value="HTH_TetR"/>
</dbReference>
<proteinExistence type="predicted"/>
<dbReference type="Gene3D" id="1.10.10.60">
    <property type="entry name" value="Homeodomain-like"/>
    <property type="match status" value="1"/>
</dbReference>
<dbReference type="InterPro" id="IPR050624">
    <property type="entry name" value="HTH-type_Tx_Regulator"/>
</dbReference>
<evidence type="ECO:0000256" key="3">
    <source>
        <dbReference type="ARBA" id="ARBA00023125"/>
    </source>
</evidence>
<keyword evidence="1" id="KW-0678">Repressor</keyword>
<dbReference type="InterPro" id="IPR025996">
    <property type="entry name" value="MT1864/Rv1816-like_C"/>
</dbReference>
<dbReference type="InterPro" id="IPR036271">
    <property type="entry name" value="Tet_transcr_reg_TetR-rel_C_sf"/>
</dbReference>
<protein>
    <submittedName>
        <fullName evidence="7">TetR/AcrR family transcriptional regulator</fullName>
    </submittedName>
</protein>
<evidence type="ECO:0000313" key="8">
    <source>
        <dbReference type="Proteomes" id="UP001597458"/>
    </source>
</evidence>
<evidence type="ECO:0000313" key="7">
    <source>
        <dbReference type="EMBL" id="MFD2616690.1"/>
    </source>
</evidence>
<keyword evidence="4" id="KW-0804">Transcription</keyword>
<dbReference type="Proteomes" id="UP001597458">
    <property type="component" value="Unassembled WGS sequence"/>
</dbReference>
<dbReference type="Pfam" id="PF00440">
    <property type="entry name" value="TetR_N"/>
    <property type="match status" value="1"/>
</dbReference>
<dbReference type="PRINTS" id="PR00455">
    <property type="entry name" value="HTHTETR"/>
</dbReference>
<dbReference type="PROSITE" id="PS50977">
    <property type="entry name" value="HTH_TETR_2"/>
    <property type="match status" value="1"/>
</dbReference>
<evidence type="ECO:0000256" key="1">
    <source>
        <dbReference type="ARBA" id="ARBA00022491"/>
    </source>
</evidence>
<organism evidence="7 8">
    <name type="scientific">Terrilactibacillus laevilacticus</name>
    <dbReference type="NCBI Taxonomy" id="1380157"/>
    <lineage>
        <taxon>Bacteria</taxon>
        <taxon>Bacillati</taxon>
        <taxon>Bacillota</taxon>
        <taxon>Bacilli</taxon>
        <taxon>Bacillales</taxon>
        <taxon>Bacillaceae</taxon>
        <taxon>Terrilactibacillus</taxon>
    </lineage>
</organism>
<name>A0ABW5PP96_9BACI</name>
<keyword evidence="8" id="KW-1185">Reference proteome</keyword>
<dbReference type="SUPFAM" id="SSF46689">
    <property type="entry name" value="Homeodomain-like"/>
    <property type="match status" value="1"/>
</dbReference>
<dbReference type="SUPFAM" id="SSF48498">
    <property type="entry name" value="Tetracyclin repressor-like, C-terminal domain"/>
    <property type="match status" value="1"/>
</dbReference>
<reference evidence="8" key="1">
    <citation type="journal article" date="2019" name="Int. J. Syst. Evol. Microbiol.">
        <title>The Global Catalogue of Microorganisms (GCM) 10K type strain sequencing project: providing services to taxonomists for standard genome sequencing and annotation.</title>
        <authorList>
            <consortium name="The Broad Institute Genomics Platform"/>
            <consortium name="The Broad Institute Genome Sequencing Center for Infectious Disease"/>
            <person name="Wu L."/>
            <person name="Ma J."/>
        </authorList>
    </citation>
    <scope>NUCLEOTIDE SEQUENCE [LARGE SCALE GENOMIC DNA]</scope>
    <source>
        <strain evidence="8">TISTR 2241</strain>
    </source>
</reference>
<sequence length="191" mass="21606">MRKKITKKIILDISVEIIAEEGYDALTLSRLAKSLGIRTPSLYNHISNLNQLRQEIAIKAFSHLHETLTDAVIGRSGEAALKEIFHSYVSFMRSHPGLYAAITRVPDPADEHIKEIADNSIDVIFRILEPYQLNKKDEVHMVRGLRAMAHGFVFIDMQGGFNMDVDIKQSMNESIETFLIGLKEVSLNNKN</sequence>
<dbReference type="Pfam" id="PF13305">
    <property type="entry name" value="TetR_C_33"/>
    <property type="match status" value="1"/>
</dbReference>